<gene>
    <name evidence="2" type="ORF">EC957_002995</name>
</gene>
<accession>A0A9P6F3S6</accession>
<dbReference type="Proteomes" id="UP000723463">
    <property type="component" value="Unassembled WGS sequence"/>
</dbReference>
<feature type="compositionally biased region" description="Polar residues" evidence="1">
    <location>
        <begin position="192"/>
        <end position="201"/>
    </location>
</feature>
<evidence type="ECO:0000256" key="1">
    <source>
        <dbReference type="SAM" id="MobiDB-lite"/>
    </source>
</evidence>
<comment type="caution">
    <text evidence="2">The sequence shown here is derived from an EMBL/GenBank/DDBJ whole genome shotgun (WGS) entry which is preliminary data.</text>
</comment>
<organism evidence="2 3">
    <name type="scientific">Mortierella hygrophila</name>
    <dbReference type="NCBI Taxonomy" id="979708"/>
    <lineage>
        <taxon>Eukaryota</taxon>
        <taxon>Fungi</taxon>
        <taxon>Fungi incertae sedis</taxon>
        <taxon>Mucoromycota</taxon>
        <taxon>Mortierellomycotina</taxon>
        <taxon>Mortierellomycetes</taxon>
        <taxon>Mortierellales</taxon>
        <taxon>Mortierellaceae</taxon>
        <taxon>Mortierella</taxon>
    </lineage>
</organism>
<proteinExistence type="predicted"/>
<keyword evidence="3" id="KW-1185">Reference proteome</keyword>
<reference evidence="2" key="1">
    <citation type="journal article" date="2020" name="Fungal Divers.">
        <title>Resolving the Mortierellaceae phylogeny through synthesis of multi-gene phylogenetics and phylogenomics.</title>
        <authorList>
            <person name="Vandepol N."/>
            <person name="Liber J."/>
            <person name="Desiro A."/>
            <person name="Na H."/>
            <person name="Kennedy M."/>
            <person name="Barry K."/>
            <person name="Grigoriev I.V."/>
            <person name="Miller A.N."/>
            <person name="O'Donnell K."/>
            <person name="Stajich J.E."/>
            <person name="Bonito G."/>
        </authorList>
    </citation>
    <scope>NUCLEOTIDE SEQUENCE</scope>
    <source>
        <strain evidence="2">NRRL 2591</strain>
    </source>
</reference>
<name>A0A9P6F3S6_9FUNG</name>
<sequence length="227" mass="25830">MPGTRNWPRSKNLVWWPIDCCEWLEGLSIGAKRQDDNFVIIGIGLGDFKSHYGLSSLHTVFCSYLVRLAFVGQVNMRRLYCPHCKSFMHRDELAGHNMCNIIQGHLLDQERPQYLQPVYADGTLVWAQNKDKNNVKDQDLPECSMPKARSEERGRPITAKDASKDESRDLSQTCRAMVKRPTSVPVRDVNMSEPQDTSQPGRTLVKRAPPDPLEEKTPPVNKTIRLG</sequence>
<evidence type="ECO:0000313" key="3">
    <source>
        <dbReference type="Proteomes" id="UP000723463"/>
    </source>
</evidence>
<protein>
    <submittedName>
        <fullName evidence="2">Uncharacterized protein</fullName>
    </submittedName>
</protein>
<dbReference type="EMBL" id="JAAAXW010000164">
    <property type="protein sequence ID" value="KAF9541498.1"/>
    <property type="molecule type" value="Genomic_DNA"/>
</dbReference>
<feature type="region of interest" description="Disordered" evidence="1">
    <location>
        <begin position="135"/>
        <end position="227"/>
    </location>
</feature>
<evidence type="ECO:0000313" key="2">
    <source>
        <dbReference type="EMBL" id="KAF9541498.1"/>
    </source>
</evidence>
<dbReference type="AlphaFoldDB" id="A0A9P6F3S6"/>